<evidence type="ECO:0000256" key="3">
    <source>
        <dbReference type="PROSITE-ProRule" id="PRU00023"/>
    </source>
</evidence>
<feature type="repeat" description="ANK" evidence="3">
    <location>
        <begin position="170"/>
        <end position="202"/>
    </location>
</feature>
<evidence type="ECO:0000256" key="4">
    <source>
        <dbReference type="SAM" id="MobiDB-lite"/>
    </source>
</evidence>
<name>A0A0L1JHP4_ASPN3</name>
<dbReference type="InterPro" id="IPR002110">
    <property type="entry name" value="Ankyrin_rpt"/>
</dbReference>
<dbReference type="RefSeq" id="XP_015411826.1">
    <property type="nucleotide sequence ID" value="XM_015546228.1"/>
</dbReference>
<dbReference type="EMBL" id="JNOM01000008">
    <property type="protein sequence ID" value="KNG90903.1"/>
    <property type="molecule type" value="Genomic_DNA"/>
</dbReference>
<evidence type="ECO:0000256" key="2">
    <source>
        <dbReference type="ARBA" id="ARBA00023043"/>
    </source>
</evidence>
<feature type="repeat" description="ANK" evidence="3">
    <location>
        <begin position="215"/>
        <end position="247"/>
    </location>
</feature>
<sequence>MENHNTASLVQPENSLQRTINEETLWLSTDENGRTTVHLSSRSHPPSLNAIRLPSGVEEGPPNRTAWLPPNSADDSYRLGLVNLLVESGAKLGVADGVDVGIRGADNVWTAILQDDYRPLLNLLFGGDFKVSNEDFRVWELLNTASVHGHEEIVRFLIERGADVGVSCEHEWTPLHSASSHGHAEIVKLLLENGAEATIVEMTGAVVSVNVANGSGVTPLHMTSNQGHTELVQLLLDHGANVSAVDSRGWTALDLACYGGHIEIVRLLIDNGADLAGADENGCTPLHSAAENGQLEVVELLLARGADINAVDNDGHPPIRCASENGHWEVVRVLVEKGA</sequence>
<dbReference type="PANTHER" id="PTHR24180:SF45">
    <property type="entry name" value="POLY [ADP-RIBOSE] POLYMERASE TANKYRASE"/>
    <property type="match status" value="1"/>
</dbReference>
<comment type="caution">
    <text evidence="5">The sequence shown here is derived from an EMBL/GenBank/DDBJ whole genome shotgun (WGS) entry which is preliminary data.</text>
</comment>
<dbReference type="Gene3D" id="1.25.40.20">
    <property type="entry name" value="Ankyrin repeat-containing domain"/>
    <property type="match status" value="3"/>
</dbReference>
<evidence type="ECO:0000256" key="1">
    <source>
        <dbReference type="ARBA" id="ARBA00022737"/>
    </source>
</evidence>
<dbReference type="InterPro" id="IPR036770">
    <property type="entry name" value="Ankyrin_rpt-contain_sf"/>
</dbReference>
<dbReference type="SUPFAM" id="SSF48403">
    <property type="entry name" value="Ankyrin repeat"/>
    <property type="match status" value="1"/>
</dbReference>
<evidence type="ECO:0000313" key="5">
    <source>
        <dbReference type="EMBL" id="KNG90903.1"/>
    </source>
</evidence>
<dbReference type="Proteomes" id="UP000037505">
    <property type="component" value="Unassembled WGS sequence"/>
</dbReference>
<dbReference type="PROSITE" id="PS50088">
    <property type="entry name" value="ANK_REPEAT"/>
    <property type="match status" value="6"/>
</dbReference>
<feature type="repeat" description="ANK" evidence="3">
    <location>
        <begin position="248"/>
        <end position="280"/>
    </location>
</feature>
<feature type="compositionally biased region" description="Polar residues" evidence="4">
    <location>
        <begin position="36"/>
        <end position="46"/>
    </location>
</feature>
<gene>
    <name evidence="5" type="ORF">ANOM_000970</name>
</gene>
<dbReference type="OrthoDB" id="366390at2759"/>
<feature type="repeat" description="ANK" evidence="3">
    <location>
        <begin position="281"/>
        <end position="313"/>
    </location>
</feature>
<keyword evidence="6" id="KW-1185">Reference proteome</keyword>
<keyword evidence="1" id="KW-0677">Repeat</keyword>
<accession>A0A0L1JHP4</accession>
<feature type="repeat" description="ANK" evidence="3">
    <location>
        <begin position="142"/>
        <end position="169"/>
    </location>
</feature>
<keyword evidence="2 3" id="KW-0040">ANK repeat</keyword>
<dbReference type="PRINTS" id="PR01415">
    <property type="entry name" value="ANKYRIN"/>
</dbReference>
<evidence type="ECO:0000313" key="6">
    <source>
        <dbReference type="Proteomes" id="UP000037505"/>
    </source>
</evidence>
<organism evidence="5 6">
    <name type="scientific">Aspergillus nomiae NRRL (strain ATCC 15546 / NRRL 13137 / CBS 260.88 / M93)</name>
    <dbReference type="NCBI Taxonomy" id="1509407"/>
    <lineage>
        <taxon>Eukaryota</taxon>
        <taxon>Fungi</taxon>
        <taxon>Dikarya</taxon>
        <taxon>Ascomycota</taxon>
        <taxon>Pezizomycotina</taxon>
        <taxon>Eurotiomycetes</taxon>
        <taxon>Eurotiomycetidae</taxon>
        <taxon>Eurotiales</taxon>
        <taxon>Aspergillaceae</taxon>
        <taxon>Aspergillus</taxon>
        <taxon>Aspergillus subgen. Circumdati</taxon>
    </lineage>
</organism>
<dbReference type="InterPro" id="IPR051637">
    <property type="entry name" value="Ank_repeat_dom-contain_49"/>
</dbReference>
<dbReference type="AlphaFoldDB" id="A0A0L1JHP4"/>
<proteinExistence type="predicted"/>
<dbReference type="SMART" id="SM00248">
    <property type="entry name" value="ANK"/>
    <property type="match status" value="6"/>
</dbReference>
<reference evidence="5 6" key="1">
    <citation type="submission" date="2014-06" db="EMBL/GenBank/DDBJ databases">
        <title>The Genome of the Aflatoxigenic Filamentous Fungus Aspergillus nomius.</title>
        <authorList>
            <person name="Moore M.G."/>
            <person name="Shannon B.M."/>
            <person name="Brian M.M."/>
        </authorList>
    </citation>
    <scope>NUCLEOTIDE SEQUENCE [LARGE SCALE GENOMIC DNA]</scope>
    <source>
        <strain evidence="5 6">NRRL 13137</strain>
    </source>
</reference>
<dbReference type="STRING" id="1509407.A0A0L1JHP4"/>
<dbReference type="PANTHER" id="PTHR24180">
    <property type="entry name" value="CYCLIN-DEPENDENT KINASE INHIBITOR 2C-RELATED"/>
    <property type="match status" value="1"/>
</dbReference>
<feature type="repeat" description="ANK" evidence="3">
    <location>
        <begin position="314"/>
        <end position="339"/>
    </location>
</feature>
<dbReference type="GeneID" id="26802774"/>
<dbReference type="Pfam" id="PF12796">
    <property type="entry name" value="Ank_2"/>
    <property type="match status" value="3"/>
</dbReference>
<dbReference type="PROSITE" id="PS50297">
    <property type="entry name" value="ANK_REP_REGION"/>
    <property type="match status" value="6"/>
</dbReference>
<protein>
    <submittedName>
        <fullName evidence="5">Uncharacterized protein</fullName>
    </submittedName>
</protein>
<feature type="region of interest" description="Disordered" evidence="4">
    <location>
        <begin position="36"/>
        <end position="63"/>
    </location>
</feature>